<dbReference type="RefSeq" id="WP_091289328.1">
    <property type="nucleotide sequence ID" value="NZ_FNON01000003.1"/>
</dbReference>
<sequence>MQTATAAFTLDKWEPQSEEKADGTEFARVAIAKTFTGEVEGTSTVEMLTAVTETGRAYVAFERFAVTVGGRKGTFVLHHSAGEAGYTLTILPGSGTGDLTGITGTAAIEQDAAGNHTFKLSCSLP</sequence>
<evidence type="ECO:0008006" key="3">
    <source>
        <dbReference type="Google" id="ProtNLM"/>
    </source>
</evidence>
<dbReference type="InterPro" id="IPR021607">
    <property type="entry name" value="DUF3224"/>
</dbReference>
<name>A0A1H3D0R3_9PSEU</name>
<dbReference type="OrthoDB" id="69764at2"/>
<evidence type="ECO:0000313" key="2">
    <source>
        <dbReference type="Proteomes" id="UP000199515"/>
    </source>
</evidence>
<evidence type="ECO:0000313" key="1">
    <source>
        <dbReference type="EMBL" id="SDX60072.1"/>
    </source>
</evidence>
<dbReference type="AlphaFoldDB" id="A0A1H3D0R3"/>
<protein>
    <recommendedName>
        <fullName evidence="3">DUF3224 domain-containing protein</fullName>
    </recommendedName>
</protein>
<accession>A0A1H3D0R3</accession>
<organism evidence="1 2">
    <name type="scientific">Amycolatopsis xylanica</name>
    <dbReference type="NCBI Taxonomy" id="589385"/>
    <lineage>
        <taxon>Bacteria</taxon>
        <taxon>Bacillati</taxon>
        <taxon>Actinomycetota</taxon>
        <taxon>Actinomycetes</taxon>
        <taxon>Pseudonocardiales</taxon>
        <taxon>Pseudonocardiaceae</taxon>
        <taxon>Amycolatopsis</taxon>
    </lineage>
</organism>
<dbReference type="Pfam" id="PF11528">
    <property type="entry name" value="DUF3224"/>
    <property type="match status" value="1"/>
</dbReference>
<keyword evidence="2" id="KW-1185">Reference proteome</keyword>
<dbReference type="Gene3D" id="2.40.350.10">
    <property type="entry name" value="SO1590-like"/>
    <property type="match status" value="1"/>
</dbReference>
<dbReference type="EMBL" id="FNON01000003">
    <property type="protein sequence ID" value="SDX60072.1"/>
    <property type="molecule type" value="Genomic_DNA"/>
</dbReference>
<dbReference type="Proteomes" id="UP000199515">
    <property type="component" value="Unassembled WGS sequence"/>
</dbReference>
<reference evidence="1 2" key="1">
    <citation type="submission" date="2016-10" db="EMBL/GenBank/DDBJ databases">
        <authorList>
            <person name="de Groot N.N."/>
        </authorList>
    </citation>
    <scope>NUCLEOTIDE SEQUENCE [LARGE SCALE GENOMIC DNA]</scope>
    <source>
        <strain evidence="1 2">CPCC 202699</strain>
    </source>
</reference>
<dbReference type="InterPro" id="IPR023159">
    <property type="entry name" value="SO1590-like_sf"/>
</dbReference>
<gene>
    <name evidence="1" type="ORF">SAMN05421504_103221</name>
</gene>
<dbReference type="STRING" id="589385.SAMN05421504_103221"/>
<proteinExistence type="predicted"/>
<dbReference type="SUPFAM" id="SSF159238">
    <property type="entry name" value="SO1590-like"/>
    <property type="match status" value="1"/>
</dbReference>